<dbReference type="EMBL" id="JABSTQ010004165">
    <property type="protein sequence ID" value="KAG0442875.1"/>
    <property type="molecule type" value="Genomic_DNA"/>
</dbReference>
<gene>
    <name evidence="1" type="ORF">HPB47_015534</name>
</gene>
<feature type="non-terminal residue" evidence="1">
    <location>
        <position position="1"/>
    </location>
</feature>
<organism evidence="1 2">
    <name type="scientific">Ixodes persulcatus</name>
    <name type="common">Taiga tick</name>
    <dbReference type="NCBI Taxonomy" id="34615"/>
    <lineage>
        <taxon>Eukaryota</taxon>
        <taxon>Metazoa</taxon>
        <taxon>Ecdysozoa</taxon>
        <taxon>Arthropoda</taxon>
        <taxon>Chelicerata</taxon>
        <taxon>Arachnida</taxon>
        <taxon>Acari</taxon>
        <taxon>Parasitiformes</taxon>
        <taxon>Ixodida</taxon>
        <taxon>Ixodoidea</taxon>
        <taxon>Ixodidae</taxon>
        <taxon>Ixodinae</taxon>
        <taxon>Ixodes</taxon>
    </lineage>
</organism>
<protein>
    <submittedName>
        <fullName evidence="1">Uncharacterized protein</fullName>
    </submittedName>
</protein>
<accession>A0AC60QU55</accession>
<keyword evidence="2" id="KW-1185">Reference proteome</keyword>
<proteinExistence type="predicted"/>
<sequence length="87" mass="9021">LLERCQQGKTQNAIESLNNVIWTIQSKSKSTSPMSVESAVAEAVCRFNSGCGKALQAITCQLGFSPGLCSSRAASGQKGCKGGPEGQ</sequence>
<comment type="caution">
    <text evidence="1">The sequence shown here is derived from an EMBL/GenBank/DDBJ whole genome shotgun (WGS) entry which is preliminary data.</text>
</comment>
<evidence type="ECO:0000313" key="1">
    <source>
        <dbReference type="EMBL" id="KAG0442875.1"/>
    </source>
</evidence>
<dbReference type="Proteomes" id="UP000805193">
    <property type="component" value="Unassembled WGS sequence"/>
</dbReference>
<reference evidence="1 2" key="1">
    <citation type="journal article" date="2020" name="Cell">
        <title>Large-Scale Comparative Analyses of Tick Genomes Elucidate Their Genetic Diversity and Vector Capacities.</title>
        <authorList>
            <consortium name="Tick Genome and Microbiome Consortium (TIGMIC)"/>
            <person name="Jia N."/>
            <person name="Wang J."/>
            <person name="Shi W."/>
            <person name="Du L."/>
            <person name="Sun Y."/>
            <person name="Zhan W."/>
            <person name="Jiang J.F."/>
            <person name="Wang Q."/>
            <person name="Zhang B."/>
            <person name="Ji P."/>
            <person name="Bell-Sakyi L."/>
            <person name="Cui X.M."/>
            <person name="Yuan T.T."/>
            <person name="Jiang B.G."/>
            <person name="Yang W.F."/>
            <person name="Lam T.T."/>
            <person name="Chang Q.C."/>
            <person name="Ding S.J."/>
            <person name="Wang X.J."/>
            <person name="Zhu J.G."/>
            <person name="Ruan X.D."/>
            <person name="Zhao L."/>
            <person name="Wei J.T."/>
            <person name="Ye R.Z."/>
            <person name="Que T.C."/>
            <person name="Du C.H."/>
            <person name="Zhou Y.H."/>
            <person name="Cheng J.X."/>
            <person name="Dai P.F."/>
            <person name="Guo W.B."/>
            <person name="Han X.H."/>
            <person name="Huang E.J."/>
            <person name="Li L.F."/>
            <person name="Wei W."/>
            <person name="Gao Y.C."/>
            <person name="Liu J.Z."/>
            <person name="Shao H.Z."/>
            <person name="Wang X."/>
            <person name="Wang C.C."/>
            <person name="Yang T.C."/>
            <person name="Huo Q.B."/>
            <person name="Li W."/>
            <person name="Chen H.Y."/>
            <person name="Chen S.E."/>
            <person name="Zhou L.G."/>
            <person name="Ni X.B."/>
            <person name="Tian J.H."/>
            <person name="Sheng Y."/>
            <person name="Liu T."/>
            <person name="Pan Y.S."/>
            <person name="Xia L.Y."/>
            <person name="Li J."/>
            <person name="Zhao F."/>
            <person name="Cao W.C."/>
        </authorList>
    </citation>
    <scope>NUCLEOTIDE SEQUENCE [LARGE SCALE GENOMIC DNA]</scope>
    <source>
        <strain evidence="1">Iper-2018</strain>
    </source>
</reference>
<name>A0AC60QU55_IXOPE</name>
<evidence type="ECO:0000313" key="2">
    <source>
        <dbReference type="Proteomes" id="UP000805193"/>
    </source>
</evidence>